<keyword evidence="2" id="KW-0732">Signal</keyword>
<dbReference type="Pfam" id="PF00263">
    <property type="entry name" value="Secretin"/>
    <property type="match status" value="1"/>
</dbReference>
<dbReference type="InterPro" id="IPR051808">
    <property type="entry name" value="Type_IV_pilus_biogenesis"/>
</dbReference>
<organism evidence="4 5">
    <name type="scientific">Lacunisphaera limnophila</name>
    <dbReference type="NCBI Taxonomy" id="1838286"/>
    <lineage>
        <taxon>Bacteria</taxon>
        <taxon>Pseudomonadati</taxon>
        <taxon>Verrucomicrobiota</taxon>
        <taxon>Opitutia</taxon>
        <taxon>Opitutales</taxon>
        <taxon>Opitutaceae</taxon>
        <taxon>Lacunisphaera</taxon>
    </lineage>
</organism>
<dbReference type="RefSeq" id="WP_083270335.1">
    <property type="nucleotide sequence ID" value="NZ_CP016094.1"/>
</dbReference>
<feature type="domain" description="Type II/III secretion system secretin-like" evidence="3">
    <location>
        <begin position="489"/>
        <end position="687"/>
    </location>
</feature>
<dbReference type="KEGG" id="obg:Verru16b_02647"/>
<keyword evidence="5" id="KW-1185">Reference proteome</keyword>
<feature type="signal peptide" evidence="2">
    <location>
        <begin position="1"/>
        <end position="22"/>
    </location>
</feature>
<name>A0A1D8AXE3_9BACT</name>
<gene>
    <name evidence="4" type="primary">outD_2</name>
    <name evidence="4" type="ORF">Verru16b_02647</name>
</gene>
<dbReference type="PRINTS" id="PR01032">
    <property type="entry name" value="PHAGEIV"/>
</dbReference>
<evidence type="ECO:0000256" key="2">
    <source>
        <dbReference type="SAM" id="SignalP"/>
    </source>
</evidence>
<dbReference type="PANTHER" id="PTHR30604:SF1">
    <property type="entry name" value="DNA UTILIZATION PROTEIN HOFQ"/>
    <property type="match status" value="1"/>
</dbReference>
<dbReference type="Proteomes" id="UP000095228">
    <property type="component" value="Chromosome"/>
</dbReference>
<dbReference type="PANTHER" id="PTHR30604">
    <property type="entry name" value="PROTEIN TRANSPORT PROTEIN HOFQ"/>
    <property type="match status" value="1"/>
</dbReference>
<dbReference type="InterPro" id="IPR004846">
    <property type="entry name" value="T2SS/T3SS_dom"/>
</dbReference>
<protein>
    <submittedName>
        <fullName evidence="4">Type II secretion system protein D</fullName>
    </submittedName>
</protein>
<dbReference type="STRING" id="1838286.Verru16b_02647"/>
<evidence type="ECO:0000259" key="3">
    <source>
        <dbReference type="Pfam" id="PF00263"/>
    </source>
</evidence>
<evidence type="ECO:0000313" key="4">
    <source>
        <dbReference type="EMBL" id="AOS45564.1"/>
    </source>
</evidence>
<dbReference type="OrthoDB" id="182525at2"/>
<feature type="chain" id="PRO_5009105412" evidence="2">
    <location>
        <begin position="23"/>
        <end position="723"/>
    </location>
</feature>
<reference evidence="4 5" key="1">
    <citation type="submission" date="2016-06" db="EMBL/GenBank/DDBJ databases">
        <title>Three novel species with peptidoglycan cell walls form the new genus Lacunisphaera gen. nov. in the family Opitutaceae of the verrucomicrobial subdivision 4.</title>
        <authorList>
            <person name="Rast P."/>
            <person name="Gloeckner I."/>
            <person name="Jogler M."/>
            <person name="Boedeker C."/>
            <person name="Jeske O."/>
            <person name="Wiegand S."/>
            <person name="Reinhardt R."/>
            <person name="Schumann P."/>
            <person name="Rohde M."/>
            <person name="Spring S."/>
            <person name="Gloeckner F.O."/>
            <person name="Jogler C."/>
        </authorList>
    </citation>
    <scope>NUCLEOTIDE SEQUENCE [LARGE SCALE GENOMIC DNA]</scope>
    <source>
        <strain evidence="4 5">IG16b</strain>
    </source>
</reference>
<sequence>MNPPVRRLVQLVALLAFASLQAASPVTPVMPEAQVQLMAEALHARDSGDTATARAKLEALLALSPGNETAQGLLAGLNGTPTKTVTVIGGTVTPAAPEGEPEVHALVAQGRSQYLAGDPVAAEQTFRAVQQREEDNADAGYFLNRIADERNRSRGQMLTEVDQAWRRPAVTGDGPGLAAADNAISPVWARLNAIVLPEVNFSGMELSRVVNTLSVISAEFDRTGAEPKGVNIVLLDPAGTNPAVSITLRNLSLKRVLDFITGAAGYQYEVQADAVVVRPGGDQTALDTQFFPVSRSTVLRMTGRPPGPPNGESAAPVAVETEGQSIRSFLQLAGVSFEAVPGSTLAFDGSQLIVTQTPRNLTRIRNILTRYQNVRQVEIEAKFMEVQEGALEELGVQWNLATRATALNATQAEYTTGSGITRSLADAFKNATSSQQISISGEGQPPGGLNLPASAPTIPGGVLLGAGAAPLANITGIIGDFDVNAIVRALAQKSGTELLSAPKLTVLSGNPATITVAQELRYPQSYGQIQSQVGTGSLSGGGSAGVSITSGTPQEFTTRNVGVELRVTPTVEEDDHSVSLDLNPKVTEFEGFVEYGGPSVAISGGTTVTVPPGFYQPIFAVREVSTRVTIWDGATLVMGGLTREEVKKVDDKVPVLGSMPIIGRLFRSQGESSQKRNLLIFVTANLVNPGGALKKQAVAGTPSGSLYQNPTVVTPAGAVPRKE</sequence>
<evidence type="ECO:0000313" key="5">
    <source>
        <dbReference type="Proteomes" id="UP000095228"/>
    </source>
</evidence>
<accession>A0A1D8AXE3</accession>
<dbReference type="AlphaFoldDB" id="A0A1D8AXE3"/>
<dbReference type="EMBL" id="CP016094">
    <property type="protein sequence ID" value="AOS45564.1"/>
    <property type="molecule type" value="Genomic_DNA"/>
</dbReference>
<proteinExistence type="inferred from homology"/>
<comment type="similarity">
    <text evidence="1">Belongs to the bacterial secretin family.</text>
</comment>
<evidence type="ECO:0000256" key="1">
    <source>
        <dbReference type="RuleBase" id="RU004003"/>
    </source>
</evidence>
<dbReference type="GO" id="GO:0009306">
    <property type="term" value="P:protein secretion"/>
    <property type="evidence" value="ECO:0007669"/>
    <property type="project" value="InterPro"/>
</dbReference>